<dbReference type="Pfam" id="PF00501">
    <property type="entry name" value="AMP-binding"/>
    <property type="match status" value="1"/>
</dbReference>
<dbReference type="SMART" id="SM00823">
    <property type="entry name" value="PKS_PP"/>
    <property type="match status" value="1"/>
</dbReference>
<dbReference type="InterPro" id="IPR020845">
    <property type="entry name" value="AMP-binding_CS"/>
</dbReference>
<dbReference type="Proteomes" id="UP000315010">
    <property type="component" value="Unassembled WGS sequence"/>
</dbReference>
<dbReference type="InterPro" id="IPR029058">
    <property type="entry name" value="AB_hydrolase_fold"/>
</dbReference>
<keyword evidence="5" id="KW-1185">Reference proteome</keyword>
<name>A0A5C5Z9K9_9BACT</name>
<dbReference type="InterPro" id="IPR020459">
    <property type="entry name" value="AMP-binding"/>
</dbReference>
<evidence type="ECO:0000313" key="5">
    <source>
        <dbReference type="Proteomes" id="UP000315010"/>
    </source>
</evidence>
<keyword evidence="2" id="KW-0597">Phosphoprotein</keyword>
<dbReference type="GO" id="GO:0044550">
    <property type="term" value="P:secondary metabolite biosynthetic process"/>
    <property type="evidence" value="ECO:0007669"/>
    <property type="project" value="TreeGrafter"/>
</dbReference>
<dbReference type="InterPro" id="IPR009081">
    <property type="entry name" value="PP-bd_ACP"/>
</dbReference>
<dbReference type="InterPro" id="IPR045851">
    <property type="entry name" value="AMP-bd_C_sf"/>
</dbReference>
<evidence type="ECO:0000256" key="1">
    <source>
        <dbReference type="ARBA" id="ARBA00022450"/>
    </source>
</evidence>
<dbReference type="GO" id="GO:0031177">
    <property type="term" value="F:phosphopantetheine binding"/>
    <property type="evidence" value="ECO:0007669"/>
    <property type="project" value="InterPro"/>
</dbReference>
<dbReference type="Gene3D" id="1.10.1200.10">
    <property type="entry name" value="ACP-like"/>
    <property type="match status" value="1"/>
</dbReference>
<dbReference type="PANTHER" id="PTHR45527">
    <property type="entry name" value="NONRIBOSOMAL PEPTIDE SYNTHETASE"/>
    <property type="match status" value="1"/>
</dbReference>
<dbReference type="SUPFAM" id="SSF56801">
    <property type="entry name" value="Acetyl-CoA synthetase-like"/>
    <property type="match status" value="1"/>
</dbReference>
<keyword evidence="1" id="KW-0596">Phosphopantetheine</keyword>
<dbReference type="Gene3D" id="2.30.38.10">
    <property type="entry name" value="Luciferase, Domain 3"/>
    <property type="match status" value="1"/>
</dbReference>
<dbReference type="FunFam" id="3.40.50.980:FF:000001">
    <property type="entry name" value="Non-ribosomal peptide synthetase"/>
    <property type="match status" value="1"/>
</dbReference>
<dbReference type="PANTHER" id="PTHR45527:SF1">
    <property type="entry name" value="FATTY ACID SYNTHASE"/>
    <property type="match status" value="1"/>
</dbReference>
<accession>A0A5C5Z9K9</accession>
<feature type="domain" description="Carrier" evidence="3">
    <location>
        <begin position="523"/>
        <end position="598"/>
    </location>
</feature>
<dbReference type="InterPro" id="IPR020806">
    <property type="entry name" value="PKS_PP-bd"/>
</dbReference>
<dbReference type="InterPro" id="IPR025110">
    <property type="entry name" value="AMP-bd_C"/>
</dbReference>
<reference evidence="4 5" key="1">
    <citation type="submission" date="2019-02" db="EMBL/GenBank/DDBJ databases">
        <title>Deep-cultivation of Planctomycetes and their phenomic and genomic characterization uncovers novel biology.</title>
        <authorList>
            <person name="Wiegand S."/>
            <person name="Jogler M."/>
            <person name="Boedeker C."/>
            <person name="Pinto D."/>
            <person name="Vollmers J."/>
            <person name="Rivas-Marin E."/>
            <person name="Kohn T."/>
            <person name="Peeters S.H."/>
            <person name="Heuer A."/>
            <person name="Rast P."/>
            <person name="Oberbeckmann S."/>
            <person name="Bunk B."/>
            <person name="Jeske O."/>
            <person name="Meyerdierks A."/>
            <person name="Storesund J.E."/>
            <person name="Kallscheuer N."/>
            <person name="Luecker S."/>
            <person name="Lage O.M."/>
            <person name="Pohl T."/>
            <person name="Merkel B.J."/>
            <person name="Hornburger P."/>
            <person name="Mueller R.-W."/>
            <person name="Bruemmer F."/>
            <person name="Labrenz M."/>
            <person name="Spormann A.M."/>
            <person name="Op Den Camp H."/>
            <person name="Overmann J."/>
            <person name="Amann R."/>
            <person name="Jetten M.S.M."/>
            <person name="Mascher T."/>
            <person name="Medema M.H."/>
            <person name="Devos D.P."/>
            <person name="Kaster A.-K."/>
            <person name="Ovreas L."/>
            <person name="Rohde M."/>
            <person name="Galperin M.Y."/>
            <person name="Jogler C."/>
        </authorList>
    </citation>
    <scope>NUCLEOTIDE SEQUENCE [LARGE SCALE GENOMIC DNA]</scope>
    <source>
        <strain evidence="4 5">CA13</strain>
    </source>
</reference>
<dbReference type="SUPFAM" id="SSF53474">
    <property type="entry name" value="alpha/beta-Hydrolases"/>
    <property type="match status" value="1"/>
</dbReference>
<gene>
    <name evidence="4" type="primary">tycC</name>
    <name evidence="4" type="ORF">CA13_46860</name>
</gene>
<dbReference type="Gene3D" id="3.40.50.980">
    <property type="match status" value="2"/>
</dbReference>
<dbReference type="InterPro" id="IPR006162">
    <property type="entry name" value="Ppantetheine_attach_site"/>
</dbReference>
<dbReference type="PROSITE" id="PS00455">
    <property type="entry name" value="AMP_BINDING"/>
    <property type="match status" value="1"/>
</dbReference>
<dbReference type="Pfam" id="PF00550">
    <property type="entry name" value="PP-binding"/>
    <property type="match status" value="1"/>
</dbReference>
<evidence type="ECO:0000259" key="3">
    <source>
        <dbReference type="PROSITE" id="PS50075"/>
    </source>
</evidence>
<sequence length="873" mass="97088">MNPSGLTETSEALISMPELCSQQRRRTPKNIAIHSEDGTWTYGELDEAANRFAAKLHTAGTCHGSHVGLCVDRSAEAIAAMLGIMKTGAAFVPLDPEYPVDRLGYMVEDATIRVVIGHSHYRHLFEGNDVIWLDCETHLESAPTEFATAEIAPSDLAYIMYTSGSTGKPKGVQIQHSAFAAYCFADIECYELTEDDRTLQFSTLCFDIAIEEIFPPLLTGGAVVIRPRDRANDSNELSSIIRRFGVTAVHLATAYWHSWVDLMVASDDPIPESIRLMIATGEKVSVEHYRRWQKLCQQEVLWCNAYGPTETTVTATVFIPDHTFDAPNMPIGKPLRRYTAYILDDKGNSVEQGETGHLFIGGPALALGYLNRPELTEAAFVEMSIDGKSMRLYRTGDLARWLPDGNIDFAGRVDHQIKLGSYRIEPGEIEAILDQAPCVQSSLVTFDEVDNKKFLVAYVARGQQTITAKELSEFLRGSLPNYMIPTRYVFLESFPKTINGKIDRKALPAASEGLAATDDNYVPARNDLERRLVELWQIVLNVPEIGVHDDFFLLGGSSLLVTQVVARLTAEMDIELPVRDFFANPTIATLATHLQRLLGQATPSTYDADVRALRDRLPLVEASFFPSDGHNLYAIHYRPRQNIRNQAVVMCHAVGHEYTRGYRNLQQLAVHLCSLGYDVLRFDYAGTGNSQGDCGDLTVESIRRNILDAKCFIAKQSETDHVSAIGLRLGATVLTTLPDLTFEKTVAWDPVFDGSTMLGMFDQFHDQQLAGMTRFNVSRRASEIDQSYGHRMTSVKRQSLSSLHIGDLCEACSLVVTEGSFASFEESQWLAEQRSVRQVSDSIYWDDEQYTESAFSSPESFAAIVALLSKDSV</sequence>
<evidence type="ECO:0000313" key="4">
    <source>
        <dbReference type="EMBL" id="TWT83223.1"/>
    </source>
</evidence>
<dbReference type="CDD" id="cd17649">
    <property type="entry name" value="A_NRPS_PvdJ-like"/>
    <property type="match status" value="1"/>
</dbReference>
<dbReference type="PRINTS" id="PR00154">
    <property type="entry name" value="AMPBINDING"/>
</dbReference>
<dbReference type="InterPro" id="IPR010071">
    <property type="entry name" value="AA_adenyl_dom"/>
</dbReference>
<protein>
    <submittedName>
        <fullName evidence="4">Tyrocidine synthase 3</fullName>
    </submittedName>
</protein>
<dbReference type="GO" id="GO:0005737">
    <property type="term" value="C:cytoplasm"/>
    <property type="evidence" value="ECO:0007669"/>
    <property type="project" value="TreeGrafter"/>
</dbReference>
<evidence type="ECO:0000256" key="2">
    <source>
        <dbReference type="ARBA" id="ARBA00022553"/>
    </source>
</evidence>
<dbReference type="FunFam" id="1.10.1200.10:FF:000016">
    <property type="entry name" value="Non-ribosomal peptide synthase"/>
    <property type="match status" value="1"/>
</dbReference>
<dbReference type="InterPro" id="IPR036736">
    <property type="entry name" value="ACP-like_sf"/>
</dbReference>
<dbReference type="NCBIfam" id="TIGR01733">
    <property type="entry name" value="AA-adenyl-dom"/>
    <property type="match status" value="1"/>
</dbReference>
<dbReference type="EMBL" id="SJPJ01000001">
    <property type="protein sequence ID" value="TWT83223.1"/>
    <property type="molecule type" value="Genomic_DNA"/>
</dbReference>
<dbReference type="SUPFAM" id="SSF47336">
    <property type="entry name" value="ACP-like"/>
    <property type="match status" value="1"/>
</dbReference>
<dbReference type="Gene3D" id="3.30.300.30">
    <property type="match status" value="1"/>
</dbReference>
<dbReference type="PROSITE" id="PS50075">
    <property type="entry name" value="CARRIER"/>
    <property type="match status" value="1"/>
</dbReference>
<dbReference type="RefSeq" id="WP_146400238.1">
    <property type="nucleotide sequence ID" value="NZ_SJPJ01000001.1"/>
</dbReference>
<dbReference type="PROSITE" id="PS00012">
    <property type="entry name" value="PHOSPHOPANTETHEINE"/>
    <property type="match status" value="1"/>
</dbReference>
<dbReference type="AlphaFoldDB" id="A0A5C5Z9K9"/>
<proteinExistence type="predicted"/>
<dbReference type="FunFam" id="3.40.50.12780:FF:000012">
    <property type="entry name" value="Non-ribosomal peptide synthetase"/>
    <property type="match status" value="1"/>
</dbReference>
<dbReference type="OrthoDB" id="9778383at2"/>
<comment type="caution">
    <text evidence="4">The sequence shown here is derived from an EMBL/GenBank/DDBJ whole genome shotgun (WGS) entry which is preliminary data.</text>
</comment>
<dbReference type="Pfam" id="PF13193">
    <property type="entry name" value="AMP-binding_C"/>
    <property type="match status" value="1"/>
</dbReference>
<dbReference type="InterPro" id="IPR000873">
    <property type="entry name" value="AMP-dep_synth/lig_dom"/>
</dbReference>
<dbReference type="GO" id="GO:0072330">
    <property type="term" value="P:monocarboxylic acid biosynthetic process"/>
    <property type="evidence" value="ECO:0007669"/>
    <property type="project" value="UniProtKB-ARBA"/>
</dbReference>
<dbReference type="GO" id="GO:0043041">
    <property type="term" value="P:amino acid activation for nonribosomal peptide biosynthetic process"/>
    <property type="evidence" value="ECO:0007669"/>
    <property type="project" value="TreeGrafter"/>
</dbReference>
<organism evidence="4 5">
    <name type="scientific">Novipirellula herctigrandis</name>
    <dbReference type="NCBI Taxonomy" id="2527986"/>
    <lineage>
        <taxon>Bacteria</taxon>
        <taxon>Pseudomonadati</taxon>
        <taxon>Planctomycetota</taxon>
        <taxon>Planctomycetia</taxon>
        <taxon>Pirellulales</taxon>
        <taxon>Pirellulaceae</taxon>
        <taxon>Novipirellula</taxon>
    </lineage>
</organism>
<dbReference type="Gene3D" id="3.40.50.1820">
    <property type="entry name" value="alpha/beta hydrolase"/>
    <property type="match status" value="1"/>
</dbReference>